<keyword evidence="2" id="KW-1185">Reference proteome</keyword>
<name>A0ACB7WGC6_DIOAL</name>
<dbReference type="EC" id="3.4.14.10" evidence="1"/>
<evidence type="ECO:0000313" key="2">
    <source>
        <dbReference type="Proteomes" id="UP000827976"/>
    </source>
</evidence>
<comment type="caution">
    <text evidence="1">The sequence shown here is derived from an EMBL/GenBank/DDBJ whole genome shotgun (WGS) entry which is preliminary data.</text>
</comment>
<evidence type="ECO:0000313" key="1">
    <source>
        <dbReference type="EMBL" id="KAH7687174.1"/>
    </source>
</evidence>
<dbReference type="EMBL" id="CM037014">
    <property type="protein sequence ID" value="KAH7687174.1"/>
    <property type="molecule type" value="Genomic_DNA"/>
</dbReference>
<accession>A0ACB7WGC6</accession>
<sequence>MTIIYTAFLFLLVAIYISSTLAQNTGDNGRVTYIIHVQPDPTIAPPSTREDREQWYKSFLPTTSNGQPQLIYSYNTVISGFAARLTKEELEAIKNKSGFIHVMPDRLFHLTTTHSPSFLGLHKSSPGFWDSSNYGKGVIIGVLDTGVTPDHPSFSDQGMCSPPTKWKGVCEFRPSNCNNKLIGARTLLKGINATRAIEVSAREPYDKNGHGTHTASTAAGMFVKNANINGLANGTAAGIAPHAHLAIYKVCANDFCAGSDILAGFDQAVDDGVDILSVSIAAESYNFYEDSAAIGAFGAMEKGVFVSLAGGNDGPFDSTVSNEAPWVMTVGASTMDRDLRTTVKLGDHHVFKGQTAYQPESFKSSSLSLVYPVSTLSNASTCSTSYSLHGIDVKGMVVLCDEGDNTEVEKGKNVKNAGGVAMIIANVPIEGYTTFADTHVLPVAHVSYVDGENIKSYINTTSTPTTTIIFNGTLFGVTPSPAVAYFSSRGPSQADPNIIKPDIIAPGVNILAAWPFSPGPTPSAGANFTVISGTSMAAPHISGIAALLKNEHPDWSPAAIKSAIMTSADIFSNDGYYIADYDLDNANFFTVGAGHVNPSKANNPGLIYDIKTSNYIPYLCGLGYTDTQVTAVVRRSIKCAEVDAIFGFELNYPSFMVFLTQSNNFTMTLNRTVTNVGDSMSTYRVQVQEPSGIRVTVKPETLSFSNVKEQVQFAVTFSKSISSTENRFYLEGFLMWVSLNEHITVRSPISVLMKL</sequence>
<dbReference type="Proteomes" id="UP000827976">
    <property type="component" value="Chromosome 4"/>
</dbReference>
<protein>
    <submittedName>
        <fullName evidence="1">Tripeptidyl-peptidase II protein</fullName>
        <ecNumber evidence="1">3.4.14.10</ecNumber>
    </submittedName>
</protein>
<reference evidence="2" key="1">
    <citation type="journal article" date="2022" name="Nat. Commun.">
        <title>Chromosome evolution and the genetic basis of agronomically important traits in greater yam.</title>
        <authorList>
            <person name="Bredeson J.V."/>
            <person name="Lyons J.B."/>
            <person name="Oniyinde I.O."/>
            <person name="Okereke N.R."/>
            <person name="Kolade O."/>
            <person name="Nnabue I."/>
            <person name="Nwadili C.O."/>
            <person name="Hribova E."/>
            <person name="Parker M."/>
            <person name="Nwogha J."/>
            <person name="Shu S."/>
            <person name="Carlson J."/>
            <person name="Kariba R."/>
            <person name="Muthemba S."/>
            <person name="Knop K."/>
            <person name="Barton G.J."/>
            <person name="Sherwood A.V."/>
            <person name="Lopez-Montes A."/>
            <person name="Asiedu R."/>
            <person name="Jamnadass R."/>
            <person name="Muchugi A."/>
            <person name="Goodstein D."/>
            <person name="Egesi C.N."/>
            <person name="Featherston J."/>
            <person name="Asfaw A."/>
            <person name="Simpson G.G."/>
            <person name="Dolezel J."/>
            <person name="Hendre P.S."/>
            <person name="Van Deynze A."/>
            <person name="Kumar P.L."/>
            <person name="Obidiegwu J.E."/>
            <person name="Bhattacharjee R."/>
            <person name="Rokhsar D.S."/>
        </authorList>
    </citation>
    <scope>NUCLEOTIDE SEQUENCE [LARGE SCALE GENOMIC DNA]</scope>
    <source>
        <strain evidence="2">cv. TDa95/00328</strain>
    </source>
</reference>
<organism evidence="1 2">
    <name type="scientific">Dioscorea alata</name>
    <name type="common">Purple yam</name>
    <dbReference type="NCBI Taxonomy" id="55571"/>
    <lineage>
        <taxon>Eukaryota</taxon>
        <taxon>Viridiplantae</taxon>
        <taxon>Streptophyta</taxon>
        <taxon>Embryophyta</taxon>
        <taxon>Tracheophyta</taxon>
        <taxon>Spermatophyta</taxon>
        <taxon>Magnoliopsida</taxon>
        <taxon>Liliopsida</taxon>
        <taxon>Dioscoreales</taxon>
        <taxon>Dioscoreaceae</taxon>
        <taxon>Dioscorea</taxon>
    </lineage>
</organism>
<gene>
    <name evidence="1" type="ORF">IHE45_04G151100</name>
</gene>
<keyword evidence="1" id="KW-0378">Hydrolase</keyword>
<proteinExistence type="predicted"/>